<gene>
    <name evidence="1" type="ORF">QNI22_15465</name>
</gene>
<accession>A0AAE3R1M1</accession>
<dbReference type="RefSeq" id="WP_314511885.1">
    <property type="nucleotide sequence ID" value="NZ_JASJOU010000004.1"/>
</dbReference>
<proteinExistence type="predicted"/>
<keyword evidence="2" id="KW-1185">Reference proteome</keyword>
<name>A0AAE3R1M1_9BACT</name>
<evidence type="ECO:0000313" key="1">
    <source>
        <dbReference type="EMBL" id="MDJ1502064.1"/>
    </source>
</evidence>
<dbReference type="Proteomes" id="UP001232063">
    <property type="component" value="Unassembled WGS sequence"/>
</dbReference>
<organism evidence="1 2">
    <name type="scientific">Xanthocytophaga agilis</name>
    <dbReference type="NCBI Taxonomy" id="3048010"/>
    <lineage>
        <taxon>Bacteria</taxon>
        <taxon>Pseudomonadati</taxon>
        <taxon>Bacteroidota</taxon>
        <taxon>Cytophagia</taxon>
        <taxon>Cytophagales</taxon>
        <taxon>Rhodocytophagaceae</taxon>
        <taxon>Xanthocytophaga</taxon>
    </lineage>
</organism>
<reference evidence="1" key="1">
    <citation type="submission" date="2023-05" db="EMBL/GenBank/DDBJ databases">
        <authorList>
            <person name="Zhang X."/>
        </authorList>
    </citation>
    <scope>NUCLEOTIDE SEQUENCE</scope>
    <source>
        <strain evidence="1">BD1B2-1</strain>
    </source>
</reference>
<sequence length="171" mass="19698">MRFFSVIVFAFCVFACSEQNTSSQLPTTLHNSPTRFRLSIVSFNHASQLVDGITTYVVTDSILQVKKTFPGDTTSKVVYSKPIQLNQAQMAVIDKIVSDSLDEYYTTNCVLATSGDEYDINYQTDSRQKRIHLHHYYLQQVDEIKQIINVHLPEKYQFQYLPKDTQQDCPL</sequence>
<protein>
    <submittedName>
        <fullName evidence="1">Uncharacterized protein</fullName>
    </submittedName>
</protein>
<comment type="caution">
    <text evidence="1">The sequence shown here is derived from an EMBL/GenBank/DDBJ whole genome shotgun (WGS) entry which is preliminary data.</text>
</comment>
<evidence type="ECO:0000313" key="2">
    <source>
        <dbReference type="Proteomes" id="UP001232063"/>
    </source>
</evidence>
<dbReference type="EMBL" id="JASJOU010000004">
    <property type="protein sequence ID" value="MDJ1502064.1"/>
    <property type="molecule type" value="Genomic_DNA"/>
</dbReference>
<dbReference type="AlphaFoldDB" id="A0AAE3R1M1"/>